<evidence type="ECO:0000256" key="1">
    <source>
        <dbReference type="SAM" id="Phobius"/>
    </source>
</evidence>
<dbReference type="GO" id="GO:0004252">
    <property type="term" value="F:serine-type endopeptidase activity"/>
    <property type="evidence" value="ECO:0007669"/>
    <property type="project" value="InterPro"/>
</dbReference>
<dbReference type="Proteomes" id="UP000271162">
    <property type="component" value="Unassembled WGS sequence"/>
</dbReference>
<sequence>MIFTVMRDELTVMHRYEVYRFPTWAIAFGWFLSLVPLTPIPVFFGINYFRWKNKGLPLRTMFSVQPSLISYNRVMGISQFGHKPKGMRLHLLLVILFATCRGIRLTLEENQDLKKTCGAPYLGRARRSIGGVLSSMEQYPWIVAVYSKEGRQSSGCTGTLLSNRHVLTAAHCVVEMTETLILRCKSKLHSGELSKQPERDNNPTHTAADPAKFQIYVGNQCNNPLMCKAKHRLFTAKNISYHQLYDPCRDHSDIAIITLEETVSMDEAHPICLATEDLQPTGDSGGPLVFTIPGQSISNWDLMERLKKGVAPIEFCSLRVTESSLEGVTLEADLSTRRIMKQAVKVLETLTVKVSGFSDPVRVHATEAKSEFPSRHDWDLFFMKNKLDESKPGERPDTIYIAKVPIKWFSPSLQEKGSDLPSEALLKTAMETFGKVRRVDIPACDEHRKEMDPEISGIKVKGFVFGPELFFEAYVQYEEYSGFVDAMDTLRNMKWTKRIDEKVFHANVKVR</sequence>
<evidence type="ECO:0000259" key="2">
    <source>
        <dbReference type="PROSITE" id="PS50240"/>
    </source>
</evidence>
<keyword evidence="4" id="KW-1185">Reference proteome</keyword>
<dbReference type="EMBL" id="UYSL01023976">
    <property type="protein sequence ID" value="VDL82933.1"/>
    <property type="molecule type" value="Genomic_DNA"/>
</dbReference>
<dbReference type="Gene3D" id="2.40.10.10">
    <property type="entry name" value="Trypsin-like serine proteases"/>
    <property type="match status" value="1"/>
</dbReference>
<proteinExistence type="predicted"/>
<feature type="domain" description="Peptidase S1" evidence="2">
    <location>
        <begin position="128"/>
        <end position="501"/>
    </location>
</feature>
<dbReference type="PROSITE" id="PS00134">
    <property type="entry name" value="TRYPSIN_HIS"/>
    <property type="match status" value="1"/>
</dbReference>
<evidence type="ECO:0000313" key="3">
    <source>
        <dbReference type="EMBL" id="VDL82933.1"/>
    </source>
</evidence>
<dbReference type="Pfam" id="PF25015">
    <property type="entry name" value="RBD_AKAP-17A"/>
    <property type="match status" value="1"/>
</dbReference>
<evidence type="ECO:0000313" key="5">
    <source>
        <dbReference type="WBParaSite" id="NBR_0001920301-mRNA-1"/>
    </source>
</evidence>
<dbReference type="InterPro" id="IPR056852">
    <property type="entry name" value="AK17A/B"/>
</dbReference>
<reference evidence="3 4" key="2">
    <citation type="submission" date="2018-11" db="EMBL/GenBank/DDBJ databases">
        <authorList>
            <consortium name="Pathogen Informatics"/>
        </authorList>
    </citation>
    <scope>NUCLEOTIDE SEQUENCE [LARGE SCALE GENOMIC DNA]</scope>
</reference>
<name>A0A0N4YPN2_NIPBR</name>
<dbReference type="PANTHER" id="PTHR12484">
    <property type="entry name" value="B-LYMPHOCYTE ANTIGEN-RELATED"/>
    <property type="match status" value="1"/>
</dbReference>
<dbReference type="InterPro" id="IPR018114">
    <property type="entry name" value="TRYPSIN_HIS"/>
</dbReference>
<gene>
    <name evidence="3" type="ORF">NBR_LOCUS19204</name>
</gene>
<organism evidence="5">
    <name type="scientific">Nippostrongylus brasiliensis</name>
    <name type="common">Rat hookworm</name>
    <dbReference type="NCBI Taxonomy" id="27835"/>
    <lineage>
        <taxon>Eukaryota</taxon>
        <taxon>Metazoa</taxon>
        <taxon>Ecdysozoa</taxon>
        <taxon>Nematoda</taxon>
        <taxon>Chromadorea</taxon>
        <taxon>Rhabditida</taxon>
        <taxon>Rhabditina</taxon>
        <taxon>Rhabditomorpha</taxon>
        <taxon>Strongyloidea</taxon>
        <taxon>Heligmosomidae</taxon>
        <taxon>Nippostrongylus</taxon>
    </lineage>
</organism>
<dbReference type="WBParaSite" id="NBR_0001920301-mRNA-1">
    <property type="protein sequence ID" value="NBR_0001920301-mRNA-1"/>
    <property type="gene ID" value="NBR_0001920301"/>
</dbReference>
<dbReference type="InterPro" id="IPR001254">
    <property type="entry name" value="Trypsin_dom"/>
</dbReference>
<dbReference type="AlphaFoldDB" id="A0A0N4YPN2"/>
<dbReference type="PROSITE" id="PS50240">
    <property type="entry name" value="TRYPSIN_DOM"/>
    <property type="match status" value="1"/>
</dbReference>
<keyword evidence="1" id="KW-0812">Transmembrane</keyword>
<keyword evidence="1" id="KW-0472">Membrane</keyword>
<dbReference type="InterPro" id="IPR005514">
    <property type="entry name" value="DUF316"/>
</dbReference>
<reference evidence="5" key="1">
    <citation type="submission" date="2017-02" db="UniProtKB">
        <authorList>
            <consortium name="WormBaseParasite"/>
        </authorList>
    </citation>
    <scope>IDENTIFICATION</scope>
</reference>
<dbReference type="STRING" id="27835.A0A0N4YPN2"/>
<protein>
    <submittedName>
        <fullName evidence="5">A-kinase anchor protein 17A (inferred by orthology to a human protein)</fullName>
    </submittedName>
</protein>
<dbReference type="GO" id="GO:0006508">
    <property type="term" value="P:proteolysis"/>
    <property type="evidence" value="ECO:0007669"/>
    <property type="project" value="InterPro"/>
</dbReference>
<dbReference type="PANTHER" id="PTHR12484:SF4">
    <property type="entry name" value="A-KINASE ANCHOR PROTEIN 17A"/>
    <property type="match status" value="1"/>
</dbReference>
<dbReference type="InterPro" id="IPR043504">
    <property type="entry name" value="Peptidase_S1_PA_chymotrypsin"/>
</dbReference>
<dbReference type="InterPro" id="IPR009003">
    <property type="entry name" value="Peptidase_S1_PA"/>
</dbReference>
<dbReference type="SUPFAM" id="SSF50494">
    <property type="entry name" value="Trypsin-like serine proteases"/>
    <property type="match status" value="1"/>
</dbReference>
<dbReference type="Pfam" id="PF03761">
    <property type="entry name" value="DUF316"/>
    <property type="match status" value="1"/>
</dbReference>
<feature type="transmembrane region" description="Helical" evidence="1">
    <location>
        <begin position="24"/>
        <end position="49"/>
    </location>
</feature>
<keyword evidence="1" id="KW-1133">Transmembrane helix</keyword>
<dbReference type="SMART" id="SM00020">
    <property type="entry name" value="Tryp_SPc"/>
    <property type="match status" value="1"/>
</dbReference>
<evidence type="ECO:0000313" key="4">
    <source>
        <dbReference type="Proteomes" id="UP000271162"/>
    </source>
</evidence>
<accession>A0A0N4YPN2</accession>